<evidence type="ECO:0000313" key="5">
    <source>
        <dbReference type="Ensembl" id="ENSLLEP00000037577.1"/>
    </source>
</evidence>
<evidence type="ECO:0000259" key="4">
    <source>
        <dbReference type="Pfam" id="PF04389"/>
    </source>
</evidence>
<dbReference type="AlphaFoldDB" id="A0A8C5QHD7"/>
<dbReference type="InterPro" id="IPR039373">
    <property type="entry name" value="Peptidase_M28B"/>
</dbReference>
<name>A0A8C5QHD7_9ANUR</name>
<dbReference type="Ensembl" id="ENSLLET00000039020.1">
    <property type="protein sequence ID" value="ENSLLEP00000037577.1"/>
    <property type="gene ID" value="ENSLLEG00000023669.1"/>
</dbReference>
<dbReference type="Gene3D" id="3.40.630.10">
    <property type="entry name" value="Zn peptidases"/>
    <property type="match status" value="1"/>
</dbReference>
<organism evidence="5 6">
    <name type="scientific">Leptobrachium leishanense</name>
    <name type="common">Leishan spiny toad</name>
    <dbReference type="NCBI Taxonomy" id="445787"/>
    <lineage>
        <taxon>Eukaryota</taxon>
        <taxon>Metazoa</taxon>
        <taxon>Chordata</taxon>
        <taxon>Craniata</taxon>
        <taxon>Vertebrata</taxon>
        <taxon>Euteleostomi</taxon>
        <taxon>Amphibia</taxon>
        <taxon>Batrachia</taxon>
        <taxon>Anura</taxon>
        <taxon>Pelobatoidea</taxon>
        <taxon>Megophryidae</taxon>
        <taxon>Leptobrachium</taxon>
    </lineage>
</organism>
<dbReference type="GO" id="GO:0004180">
    <property type="term" value="F:carboxypeptidase activity"/>
    <property type="evidence" value="ECO:0007669"/>
    <property type="project" value="TreeGrafter"/>
</dbReference>
<keyword evidence="6" id="KW-1185">Reference proteome</keyword>
<dbReference type="PANTHER" id="PTHR10404">
    <property type="entry name" value="N-ACETYLATED-ALPHA-LINKED ACIDIC DIPEPTIDASE"/>
    <property type="match status" value="1"/>
</dbReference>
<keyword evidence="2" id="KW-1133">Transmembrane helix</keyword>
<dbReference type="GeneTree" id="ENSGT01030000234598"/>
<dbReference type="InterPro" id="IPR046450">
    <property type="entry name" value="PA_dom_sf"/>
</dbReference>
<proteinExistence type="predicted"/>
<evidence type="ECO:0000256" key="1">
    <source>
        <dbReference type="ARBA" id="ARBA00004401"/>
    </source>
</evidence>
<dbReference type="PANTHER" id="PTHR10404:SF81">
    <property type="entry name" value="N-ACETYLATED ALPHA-LINKED ACIDIC DIPEPTIDASE 2"/>
    <property type="match status" value="1"/>
</dbReference>
<comment type="subcellular location">
    <subcellularLocation>
        <location evidence="1">Cell membrane</location>
        <topology evidence="1">Single-pass type II membrane protein</topology>
    </subcellularLocation>
</comment>
<dbReference type="SUPFAM" id="SSF53187">
    <property type="entry name" value="Zn-dependent exopeptidases"/>
    <property type="match status" value="1"/>
</dbReference>
<dbReference type="FunFam" id="3.40.630.10:FF:000089">
    <property type="entry name" value="N-acetylated alpha-linked acidic dipeptidase like 1"/>
    <property type="match status" value="1"/>
</dbReference>
<feature type="transmembrane region" description="Helical" evidence="2">
    <location>
        <begin position="7"/>
        <end position="28"/>
    </location>
</feature>
<evidence type="ECO:0000313" key="6">
    <source>
        <dbReference type="Proteomes" id="UP000694569"/>
    </source>
</evidence>
<dbReference type="OrthoDB" id="5841748at2759"/>
<dbReference type="FunFam" id="3.50.30.30:FF:000002">
    <property type="entry name" value="N-acetylated-alpha-linked acidic dipeptidase 2"/>
    <property type="match status" value="1"/>
</dbReference>
<dbReference type="Pfam" id="PF02225">
    <property type="entry name" value="PA"/>
    <property type="match status" value="1"/>
</dbReference>
<feature type="domain" description="PA" evidence="3">
    <location>
        <begin position="166"/>
        <end position="248"/>
    </location>
</feature>
<dbReference type="InterPro" id="IPR007484">
    <property type="entry name" value="Peptidase_M28"/>
</dbReference>
<evidence type="ECO:0008006" key="7">
    <source>
        <dbReference type="Google" id="ProtNLM"/>
    </source>
</evidence>
<keyword evidence="2" id="KW-0472">Membrane</keyword>
<dbReference type="SUPFAM" id="SSF52025">
    <property type="entry name" value="PA domain"/>
    <property type="match status" value="1"/>
</dbReference>
<reference evidence="5" key="1">
    <citation type="submission" date="2025-08" db="UniProtKB">
        <authorList>
            <consortium name="Ensembl"/>
        </authorList>
    </citation>
    <scope>IDENTIFICATION</scope>
</reference>
<sequence>MKLCQVLGIVALGVASFVIGILIGRFAITPDLPGWLKSMSSDGEPKYRSELQKEIQADKIEQNLRYFSSKPHIAGSTQDEDVLASHIYQTWQSSLHGAKIYNYTVLLSYPNSTDPNYVAIVSSDGVESDVSEKVEKILSADQNDPTVVNPFNAYSPAGVIVGNPVYVNYGAVEDFHYLTRNLSMNLTGTVAIARYGKIFRGDKVKNGQTFGCAGMILYSDPADYVAGDLDRVFPDDWWLPGTGAQRGTVLNTDGDPLTPFYPATKSAFFLDEKDINLPLIPVTPIGYNDAEKYLSKMAGNEAPGSWKGKLNLIYRVGPGFAPPLEERKLKLYVKSYNVKRTIRNVIGIIEGQYEADRYVVLGNHRDAWVFGAIDPSSGTATMMELSRAMSRMLERGWRPRRSILFCSWGAEEYGLIGSTEWIEEMGKVLGPRTVAYLNVDLSLAGNSTLRALATPILHKLLFEAAKKVENPNPEEVKAGRKTVFDTWVANMPSSNNPSIPRVGDLGSGSDYSAFLQILGISAADVRYTYDQKYALSSYPMYHSVYETMDLVSRLMDRGFKYHQAVARLWGEMALRLSDDVILSLDCVQYAVTMLRIISDVEEAYGPLLHSKSITPDSVKEAAKEFEAAAQALHRRAENVNKVKYVPSLGVPGCMCRVSGSLGVCAESRGPWVYVPSLGVPGCMCRVSGSLGVCAESRGPWVYVPSLGVPGCMCRVSGSLGVCAESRGPWVYVPSLGVPGCMCRVSGSLGVCAEFLGPWVYVPSLWVPGCMFRVSGCMCRVSGSLGVCSESRDPGCMFRVSGSLGVCSESRGPWVYVPSLGVPGCMFRVSGSLGVCSESRGHRVCVPSLGVPGCMCRVSGSLGVCSESRGPWVYVPSLGVTGCVFRVSGSLGVCSESRGPWVYVPSLGVTGCVFRVSGSLGVCSESRGPWVYVPSLGVTGCVFRVSGSLGVCSESRGHWVCVPSLGTLGVCSEPPGYLGKCSESI</sequence>
<dbReference type="Proteomes" id="UP000694569">
    <property type="component" value="Unplaced"/>
</dbReference>
<feature type="domain" description="Peptidase M28" evidence="4">
    <location>
        <begin position="344"/>
        <end position="549"/>
    </location>
</feature>
<dbReference type="Gene3D" id="3.50.30.30">
    <property type="match status" value="1"/>
</dbReference>
<keyword evidence="2" id="KW-0812">Transmembrane</keyword>
<reference evidence="5" key="2">
    <citation type="submission" date="2025-09" db="UniProtKB">
        <authorList>
            <consortium name="Ensembl"/>
        </authorList>
    </citation>
    <scope>IDENTIFICATION</scope>
</reference>
<accession>A0A8C5QHD7</accession>
<dbReference type="CDD" id="cd02121">
    <property type="entry name" value="PA_GCPII_like"/>
    <property type="match status" value="1"/>
</dbReference>
<dbReference type="Pfam" id="PF04389">
    <property type="entry name" value="Peptidase_M28"/>
    <property type="match status" value="1"/>
</dbReference>
<dbReference type="CDD" id="cd08022">
    <property type="entry name" value="M28_PSMA_like"/>
    <property type="match status" value="1"/>
</dbReference>
<dbReference type="InterPro" id="IPR003137">
    <property type="entry name" value="PA_domain"/>
</dbReference>
<evidence type="ECO:0000259" key="3">
    <source>
        <dbReference type="Pfam" id="PF02225"/>
    </source>
</evidence>
<protein>
    <recommendedName>
        <fullName evidence="7">Glutamate carboxypeptidase 2</fullName>
    </recommendedName>
</protein>
<evidence type="ECO:0000256" key="2">
    <source>
        <dbReference type="SAM" id="Phobius"/>
    </source>
</evidence>
<dbReference type="GO" id="GO:0005886">
    <property type="term" value="C:plasma membrane"/>
    <property type="evidence" value="ECO:0007669"/>
    <property type="project" value="UniProtKB-SubCell"/>
</dbReference>